<dbReference type="Pfam" id="PF04082">
    <property type="entry name" value="Fungal_trans"/>
    <property type="match status" value="1"/>
</dbReference>
<evidence type="ECO:0000256" key="4">
    <source>
        <dbReference type="ARBA" id="ARBA00023163"/>
    </source>
</evidence>
<dbReference type="CDD" id="cd00067">
    <property type="entry name" value="GAL4"/>
    <property type="match status" value="1"/>
</dbReference>
<dbReference type="GeneID" id="81437513"/>
<evidence type="ECO:0000259" key="7">
    <source>
        <dbReference type="PROSITE" id="PS50048"/>
    </source>
</evidence>
<dbReference type="PANTHER" id="PTHR46910:SF1">
    <property type="entry name" value="MISCELLANEOUS ZN(II)2CYS6 TRANSCRIPTION FACTOR (EUROFUNG)-RELATED"/>
    <property type="match status" value="1"/>
</dbReference>
<dbReference type="PROSITE" id="PS00463">
    <property type="entry name" value="ZN2_CY6_FUNGAL_1"/>
    <property type="match status" value="1"/>
</dbReference>
<evidence type="ECO:0000256" key="3">
    <source>
        <dbReference type="ARBA" id="ARBA00023125"/>
    </source>
</evidence>
<dbReference type="InterPro" id="IPR001138">
    <property type="entry name" value="Zn2Cys6_DnaBD"/>
</dbReference>
<dbReference type="SMART" id="SM00066">
    <property type="entry name" value="GAL4"/>
    <property type="match status" value="1"/>
</dbReference>
<dbReference type="GO" id="GO:0008270">
    <property type="term" value="F:zinc ion binding"/>
    <property type="evidence" value="ECO:0007669"/>
    <property type="project" value="InterPro"/>
</dbReference>
<dbReference type="SUPFAM" id="SSF57701">
    <property type="entry name" value="Zn2/Cys6 DNA-binding domain"/>
    <property type="match status" value="1"/>
</dbReference>
<gene>
    <name evidence="8" type="ORF">N7496_005405</name>
</gene>
<dbReference type="CDD" id="cd12148">
    <property type="entry name" value="fungal_TF_MHR"/>
    <property type="match status" value="1"/>
</dbReference>
<evidence type="ECO:0000256" key="5">
    <source>
        <dbReference type="ARBA" id="ARBA00023242"/>
    </source>
</evidence>
<keyword evidence="2" id="KW-0805">Transcription regulation</keyword>
<dbReference type="InterPro" id="IPR036864">
    <property type="entry name" value="Zn2-C6_fun-type_DNA-bd_sf"/>
</dbReference>
<protein>
    <recommendedName>
        <fullName evidence="7">Zn(2)-C6 fungal-type domain-containing protein</fullName>
    </recommendedName>
</protein>
<comment type="caution">
    <text evidence="8">The sequence shown here is derived from an EMBL/GenBank/DDBJ whole genome shotgun (WGS) entry which is preliminary data.</text>
</comment>
<feature type="domain" description="Zn(2)-C6 fungal-type" evidence="7">
    <location>
        <begin position="11"/>
        <end position="47"/>
    </location>
</feature>
<reference evidence="8" key="2">
    <citation type="journal article" date="2023" name="IMA Fungus">
        <title>Comparative genomic study of the Penicillium genus elucidates a diverse pangenome and 15 lateral gene transfer events.</title>
        <authorList>
            <person name="Petersen C."/>
            <person name="Sorensen T."/>
            <person name="Nielsen M.R."/>
            <person name="Sondergaard T.E."/>
            <person name="Sorensen J.L."/>
            <person name="Fitzpatrick D.A."/>
            <person name="Frisvad J.C."/>
            <person name="Nielsen K.L."/>
        </authorList>
    </citation>
    <scope>NUCLEOTIDE SEQUENCE</scope>
    <source>
        <strain evidence="8">IBT 29864</strain>
    </source>
</reference>
<dbReference type="GO" id="GO:0006351">
    <property type="term" value="P:DNA-templated transcription"/>
    <property type="evidence" value="ECO:0007669"/>
    <property type="project" value="InterPro"/>
</dbReference>
<evidence type="ECO:0000256" key="6">
    <source>
        <dbReference type="SAM" id="MobiDB-lite"/>
    </source>
</evidence>
<evidence type="ECO:0000256" key="2">
    <source>
        <dbReference type="ARBA" id="ARBA00023015"/>
    </source>
</evidence>
<dbReference type="Proteomes" id="UP001147782">
    <property type="component" value="Unassembled WGS sequence"/>
</dbReference>
<dbReference type="GO" id="GO:0003677">
    <property type="term" value="F:DNA binding"/>
    <property type="evidence" value="ECO:0007669"/>
    <property type="project" value="UniProtKB-KW"/>
</dbReference>
<dbReference type="InterPro" id="IPR050987">
    <property type="entry name" value="AtrR-like"/>
</dbReference>
<reference evidence="8" key="1">
    <citation type="submission" date="2022-11" db="EMBL/GenBank/DDBJ databases">
        <authorList>
            <person name="Petersen C."/>
        </authorList>
    </citation>
    <scope>NUCLEOTIDE SEQUENCE</scope>
    <source>
        <strain evidence="8">IBT 29864</strain>
    </source>
</reference>
<keyword evidence="5" id="KW-0539">Nucleus</keyword>
<sequence>MQLKRGLPRESCDFCHRRKVKCDRSLRARQGLASCSQCSLRQGPCILNDPTERRTRRHARQATHGGSAGVALGDGGSRMVRVDLTQGDNPATSPFASASQLEPLLPLEEDPSTLIQYPDDMFGENFLGLSRDNIFFLDQVFMGDGAGSFEWLGQAQDAHHDTQACTSADDQIRNDELPRQIHTEPLQQFPWLDSVVDSNNAFTTALHCYFKFAAPWLPILLEDAFWQDYHNGRCSPILASAIACRGMPFTTVPDKWDLQQRFAHDFREAFLGAQSTASNDGTIRLDNVEALALMVNFEYEDSNSPPLHSNLGRLFLRHESLVMMMLQFRIQERVSTGTDSSVALARARERRVLLYWHVYGLDAFNCLDRKQISLIPDKDASDKDTLPQTEARDFLDAVFELAVIARTILQQLGNNSARRRGIESNDVHDIYARIYQWRNHTCPRHLRRYEESPGTVTTHDNNGHSTGIQQHINLHRAVLWALEINCLMQVECFVSEFGIKESGDLRAEMTRSRVEYECLRALNDMLAICRWIDLNTICDEQGKQHSLVDLAPLALRNVCAGLCYWACQRGIKAIQFSSTKAPDTKEPPINSQNRPAHAYIENAQLLRNEAAKATSHRDTADILERLDKQIAALKAEFDNDPVPGD</sequence>
<keyword evidence="1" id="KW-0479">Metal-binding</keyword>
<evidence type="ECO:0000313" key="8">
    <source>
        <dbReference type="EMBL" id="KAJ5377996.1"/>
    </source>
</evidence>
<dbReference type="RefSeq" id="XP_056556859.1">
    <property type="nucleotide sequence ID" value="XM_056698334.1"/>
</dbReference>
<name>A0A9W9VG01_9EURO</name>
<organism evidence="8 9">
    <name type="scientific">Penicillium cataractarum</name>
    <dbReference type="NCBI Taxonomy" id="2100454"/>
    <lineage>
        <taxon>Eukaryota</taxon>
        <taxon>Fungi</taxon>
        <taxon>Dikarya</taxon>
        <taxon>Ascomycota</taxon>
        <taxon>Pezizomycotina</taxon>
        <taxon>Eurotiomycetes</taxon>
        <taxon>Eurotiomycetidae</taxon>
        <taxon>Eurotiales</taxon>
        <taxon>Aspergillaceae</taxon>
        <taxon>Penicillium</taxon>
    </lineage>
</organism>
<proteinExistence type="predicted"/>
<keyword evidence="3" id="KW-0238">DNA-binding</keyword>
<keyword evidence="9" id="KW-1185">Reference proteome</keyword>
<dbReference type="OrthoDB" id="4764644at2759"/>
<dbReference type="GO" id="GO:0000981">
    <property type="term" value="F:DNA-binding transcription factor activity, RNA polymerase II-specific"/>
    <property type="evidence" value="ECO:0007669"/>
    <property type="project" value="InterPro"/>
</dbReference>
<dbReference type="PANTHER" id="PTHR46910">
    <property type="entry name" value="TRANSCRIPTION FACTOR PDR1"/>
    <property type="match status" value="1"/>
</dbReference>
<dbReference type="InterPro" id="IPR007219">
    <property type="entry name" value="XnlR_reg_dom"/>
</dbReference>
<feature type="region of interest" description="Disordered" evidence="6">
    <location>
        <begin position="49"/>
        <end position="72"/>
    </location>
</feature>
<keyword evidence="4" id="KW-0804">Transcription</keyword>
<accession>A0A9W9VG01</accession>
<dbReference type="Gene3D" id="4.10.240.10">
    <property type="entry name" value="Zn(2)-C6 fungal-type DNA-binding domain"/>
    <property type="match status" value="1"/>
</dbReference>
<dbReference type="PROSITE" id="PS50048">
    <property type="entry name" value="ZN2_CY6_FUNGAL_2"/>
    <property type="match status" value="1"/>
</dbReference>
<evidence type="ECO:0000313" key="9">
    <source>
        <dbReference type="Proteomes" id="UP001147782"/>
    </source>
</evidence>
<evidence type="ECO:0000256" key="1">
    <source>
        <dbReference type="ARBA" id="ARBA00022723"/>
    </source>
</evidence>
<dbReference type="EMBL" id="JAPZBS010000004">
    <property type="protein sequence ID" value="KAJ5377996.1"/>
    <property type="molecule type" value="Genomic_DNA"/>
</dbReference>
<dbReference type="AlphaFoldDB" id="A0A9W9VG01"/>
<dbReference type="Pfam" id="PF00172">
    <property type="entry name" value="Zn_clus"/>
    <property type="match status" value="1"/>
</dbReference>